<keyword evidence="3" id="KW-0732">Signal</keyword>
<protein>
    <submittedName>
        <fullName evidence="4">TolC family protein</fullName>
    </submittedName>
</protein>
<feature type="signal peptide" evidence="3">
    <location>
        <begin position="1"/>
        <end position="25"/>
    </location>
</feature>
<feature type="compositionally biased region" description="Polar residues" evidence="2">
    <location>
        <begin position="416"/>
        <end position="428"/>
    </location>
</feature>
<dbReference type="PANTHER" id="PTHR30203">
    <property type="entry name" value="OUTER MEMBRANE CATION EFFLUX PROTEIN"/>
    <property type="match status" value="1"/>
</dbReference>
<organism evidence="4 5">
    <name type="scientific">Thalassobacterium sedimentorum</name>
    <dbReference type="NCBI Taxonomy" id="3041258"/>
    <lineage>
        <taxon>Bacteria</taxon>
        <taxon>Pseudomonadati</taxon>
        <taxon>Verrucomicrobiota</taxon>
        <taxon>Opitutia</taxon>
        <taxon>Puniceicoccales</taxon>
        <taxon>Coraliomargaritaceae</taxon>
        <taxon>Thalassobacterium</taxon>
    </lineage>
</organism>
<dbReference type="PANTHER" id="PTHR30203:SF24">
    <property type="entry name" value="BLR4935 PROTEIN"/>
    <property type="match status" value="1"/>
</dbReference>
<accession>A0ABU1AM70</accession>
<proteinExistence type="inferred from homology"/>
<dbReference type="SUPFAM" id="SSF56954">
    <property type="entry name" value="Outer membrane efflux proteins (OEP)"/>
    <property type="match status" value="1"/>
</dbReference>
<evidence type="ECO:0000313" key="4">
    <source>
        <dbReference type="EMBL" id="MDQ8195894.1"/>
    </source>
</evidence>
<dbReference type="Proteomes" id="UP001243717">
    <property type="component" value="Unassembled WGS sequence"/>
</dbReference>
<gene>
    <name evidence="4" type="ORF">QEH59_15780</name>
</gene>
<feature type="region of interest" description="Disordered" evidence="2">
    <location>
        <begin position="415"/>
        <end position="438"/>
    </location>
</feature>
<dbReference type="Gene3D" id="1.20.1600.10">
    <property type="entry name" value="Outer membrane efflux proteins (OEP)"/>
    <property type="match status" value="1"/>
</dbReference>
<feature type="chain" id="PRO_5045252434" evidence="3">
    <location>
        <begin position="26"/>
        <end position="438"/>
    </location>
</feature>
<keyword evidence="5" id="KW-1185">Reference proteome</keyword>
<sequence>MYLSIDKTLRKLTYALWLLSGLAHADKLSLEQAIHLANINNPELQALQHQSEAAAAQIPIAGALPDPKAQFTYFGESVETRTGPQEAIYSLSQTIPWLTKLHTRTALASYDADSIARIHEAGQRRIEEAVTTSYTDLAYYTEAVNSTRANLQWLEDSRAIVEEQVRAGASLNALLRLEVEMERSRDRLDQFKQQQFAQRARLSALTGIDPQQLENLAKTDLPAPHHTPRSQLHSALIQHNPELHMLKSRIQSRQAQTELSKLDRYPDITLGINYIQVGNQSTARDAGRDPWNLSLAVNLPIWEGKNRAAIQSAQSVERAAMAHYYNRLQQLKAELSATLAQHADSLSRIQRYREKLIPLAEQALENSRAAYQSGQIELLEIIDSQRALLGLQLSQQRAIADALQAEARIKRLIGNSHPQQPTGQTHVPNDQPAPAKQG</sequence>
<evidence type="ECO:0000313" key="5">
    <source>
        <dbReference type="Proteomes" id="UP001243717"/>
    </source>
</evidence>
<dbReference type="Pfam" id="PF02321">
    <property type="entry name" value="OEP"/>
    <property type="match status" value="1"/>
</dbReference>
<evidence type="ECO:0000256" key="2">
    <source>
        <dbReference type="SAM" id="MobiDB-lite"/>
    </source>
</evidence>
<dbReference type="EMBL" id="JARXIC010000037">
    <property type="protein sequence ID" value="MDQ8195894.1"/>
    <property type="molecule type" value="Genomic_DNA"/>
</dbReference>
<dbReference type="InterPro" id="IPR010131">
    <property type="entry name" value="MdtP/NodT-like"/>
</dbReference>
<evidence type="ECO:0000256" key="3">
    <source>
        <dbReference type="SAM" id="SignalP"/>
    </source>
</evidence>
<dbReference type="RefSeq" id="WP_308986341.1">
    <property type="nucleotide sequence ID" value="NZ_JARXIC010000037.1"/>
</dbReference>
<dbReference type="InterPro" id="IPR003423">
    <property type="entry name" value="OMP_efflux"/>
</dbReference>
<evidence type="ECO:0000256" key="1">
    <source>
        <dbReference type="ARBA" id="ARBA00007613"/>
    </source>
</evidence>
<name>A0ABU1AM70_9BACT</name>
<reference evidence="4 5" key="1">
    <citation type="submission" date="2023-04" db="EMBL/GenBank/DDBJ databases">
        <title>A novel bacteria isolated from coastal sediment.</title>
        <authorList>
            <person name="Liu X.-J."/>
            <person name="Du Z.-J."/>
        </authorList>
    </citation>
    <scope>NUCLEOTIDE SEQUENCE [LARGE SCALE GENOMIC DNA]</scope>
    <source>
        <strain evidence="4 5">SDUM461004</strain>
    </source>
</reference>
<comment type="similarity">
    <text evidence="1">Belongs to the outer membrane factor (OMF) (TC 1.B.17) family.</text>
</comment>
<comment type="caution">
    <text evidence="4">The sequence shown here is derived from an EMBL/GenBank/DDBJ whole genome shotgun (WGS) entry which is preliminary data.</text>
</comment>